<accession>A0A1J1H9L6</accession>
<name>A0A1J1H9L6_PLARL</name>
<keyword evidence="6" id="KW-1185">Reference proteome</keyword>
<dbReference type="InterPro" id="IPR011043">
    <property type="entry name" value="Gal_Oxase/kelch_b-propeller"/>
</dbReference>
<proteinExistence type="predicted"/>
<keyword evidence="2" id="KW-0677">Repeat</keyword>
<evidence type="ECO:0000313" key="6">
    <source>
        <dbReference type="Proteomes" id="UP000220158"/>
    </source>
</evidence>
<keyword evidence="1" id="KW-0880">Kelch repeat</keyword>
<keyword evidence="3" id="KW-0175">Coiled coil</keyword>
<dbReference type="KEGG" id="prel:PRELSG_0922800"/>
<dbReference type="VEuPathDB" id="PlasmoDB:PRELSG_0922800"/>
<evidence type="ECO:0000256" key="4">
    <source>
        <dbReference type="SAM" id="MobiDB-lite"/>
    </source>
</evidence>
<protein>
    <recommendedName>
        <fullName evidence="7">Kelch protein</fullName>
    </recommendedName>
</protein>
<dbReference type="Proteomes" id="UP000220158">
    <property type="component" value="Chromosome 9"/>
</dbReference>
<dbReference type="Gene3D" id="2.120.10.80">
    <property type="entry name" value="Kelch-type beta propeller"/>
    <property type="match status" value="2"/>
</dbReference>
<feature type="compositionally biased region" description="Low complexity" evidence="4">
    <location>
        <begin position="29"/>
        <end position="38"/>
    </location>
</feature>
<evidence type="ECO:0000256" key="2">
    <source>
        <dbReference type="ARBA" id="ARBA00022737"/>
    </source>
</evidence>
<sequence length="518" mass="59701">MENNNLSTKKVIDENETSIQNENDEANEKNNNLKLIEQLQKKKNQHDNGMPNEDNEPKKKKGKNDNDEDNNETEIYVQNNDVSKGFLSPPAFHLTEIMHNENCFKKTQGHITVELNGDICIYGGMVENKCINNFIRYVPGINLFEKMRLNSNDIEGRAFCSGNVITEDNKKFIILFGGITEKEKITDETCVFDFQTKKWNIINNKVNPCPRYKHSSFSFENSLYIHGGLDNNEQVLSDLWCFSKGMWTEVNQIQITPEARYGHSLVFSLYGNARLAFLFGGNKKGFNGALSDTWMFNINTNRWKEISKTSGCKPCARWGHSAQLFDNEWMIIYGGIANGWIDNYALSDMYALNIYTFTWFEIDISTSKSFNRAYYGSLCLLPYKKSLHIFGGTDHSQECSDAFSLSPLVTYVSYKVLTGKIEQLNDKMRNFGSTCNDNENIDLSDFDMKISELKEEINNISNMMKTFETKFYELEKLNEQCEKILSKDISLEAMEKLEERIRKLELSNNSLKNDNLDN</sequence>
<evidence type="ECO:0000256" key="3">
    <source>
        <dbReference type="SAM" id="Coils"/>
    </source>
</evidence>
<dbReference type="RefSeq" id="XP_028533133.1">
    <property type="nucleotide sequence ID" value="XM_028676666.1"/>
</dbReference>
<dbReference type="AlphaFoldDB" id="A0A1J1H9L6"/>
<dbReference type="PANTHER" id="PTHR46093">
    <property type="entry name" value="ACYL-COA-BINDING DOMAIN-CONTAINING PROTEIN 5"/>
    <property type="match status" value="1"/>
</dbReference>
<gene>
    <name evidence="5" type="ORF">PRELSG_0922800</name>
</gene>
<organism evidence="5 6">
    <name type="scientific">Plasmodium relictum</name>
    <dbReference type="NCBI Taxonomy" id="85471"/>
    <lineage>
        <taxon>Eukaryota</taxon>
        <taxon>Sar</taxon>
        <taxon>Alveolata</taxon>
        <taxon>Apicomplexa</taxon>
        <taxon>Aconoidasida</taxon>
        <taxon>Haemosporida</taxon>
        <taxon>Plasmodiidae</taxon>
        <taxon>Plasmodium</taxon>
        <taxon>Plasmodium (Haemamoeba)</taxon>
    </lineage>
</organism>
<dbReference type="Pfam" id="PF24681">
    <property type="entry name" value="Kelch_KLHDC2_KLHL20_DRC7"/>
    <property type="match status" value="1"/>
</dbReference>
<evidence type="ECO:0008006" key="7">
    <source>
        <dbReference type="Google" id="ProtNLM"/>
    </source>
</evidence>
<evidence type="ECO:0000313" key="5">
    <source>
        <dbReference type="EMBL" id="CRH00128.1"/>
    </source>
</evidence>
<dbReference type="OrthoDB" id="45365at2759"/>
<dbReference type="SUPFAM" id="SSF50965">
    <property type="entry name" value="Galactose oxidase, central domain"/>
    <property type="match status" value="1"/>
</dbReference>
<dbReference type="OMA" id="EIMHNER"/>
<dbReference type="GeneID" id="39736240"/>
<dbReference type="InterPro" id="IPR015915">
    <property type="entry name" value="Kelch-typ_b-propeller"/>
</dbReference>
<evidence type="ECO:0000256" key="1">
    <source>
        <dbReference type="ARBA" id="ARBA00022441"/>
    </source>
</evidence>
<feature type="coiled-coil region" evidence="3">
    <location>
        <begin position="436"/>
        <end position="514"/>
    </location>
</feature>
<dbReference type="PANTHER" id="PTHR46093:SF18">
    <property type="entry name" value="FIBRONECTIN TYPE-III DOMAIN-CONTAINING PROTEIN"/>
    <property type="match status" value="1"/>
</dbReference>
<dbReference type="EMBL" id="LN835304">
    <property type="protein sequence ID" value="CRH00128.1"/>
    <property type="molecule type" value="Genomic_DNA"/>
</dbReference>
<reference evidence="5 6" key="1">
    <citation type="submission" date="2015-04" db="EMBL/GenBank/DDBJ databases">
        <authorList>
            <consortium name="Pathogen Informatics"/>
        </authorList>
    </citation>
    <scope>NUCLEOTIDE SEQUENCE [LARGE SCALE GENOMIC DNA]</scope>
    <source>
        <strain evidence="5 6">SGS1</strain>
    </source>
</reference>
<feature type="region of interest" description="Disordered" evidence="4">
    <location>
        <begin position="1"/>
        <end position="71"/>
    </location>
</feature>